<comment type="caution">
    <text evidence="2">The sequence shown here is derived from an EMBL/GenBank/DDBJ whole genome shotgun (WGS) entry which is preliminary data.</text>
</comment>
<reference evidence="3" key="1">
    <citation type="submission" date="2012-08" db="EMBL/GenBank/DDBJ databases">
        <title>The Genome Sequence of Wuchereria bancrofti.</title>
        <authorList>
            <person name="Nutman T.B."/>
            <person name="Fink D.L."/>
            <person name="Russ C."/>
            <person name="Young S."/>
            <person name="Zeng Q."/>
            <person name="Koehrsen M."/>
            <person name="Alvarado L."/>
            <person name="Berlin A."/>
            <person name="Chapman S.B."/>
            <person name="Chen Z."/>
            <person name="Freedman E."/>
            <person name="Gellesch M."/>
            <person name="Goldberg J."/>
            <person name="Griggs A."/>
            <person name="Gujja S."/>
            <person name="Heilman E.R."/>
            <person name="Heiman D."/>
            <person name="Hepburn T."/>
            <person name="Howarth C."/>
            <person name="Jen D."/>
            <person name="Larson L."/>
            <person name="Lewis B."/>
            <person name="Mehta T."/>
            <person name="Park D."/>
            <person name="Pearson M."/>
            <person name="Roberts A."/>
            <person name="Saif S."/>
            <person name="Shea T."/>
            <person name="Shenoy N."/>
            <person name="Sisk P."/>
            <person name="Stolte C."/>
            <person name="Sykes S."/>
            <person name="Walk T."/>
            <person name="White J."/>
            <person name="Yandava C."/>
            <person name="Haas B."/>
            <person name="Henn M.R."/>
            <person name="Nusbaum C."/>
            <person name="Birren B."/>
        </authorList>
    </citation>
    <scope>NUCLEOTIDE SEQUENCE [LARGE SCALE GENOMIC DNA]</scope>
    <source>
        <strain evidence="3">NA</strain>
    </source>
</reference>
<name>J9EYQ1_WUCBA</name>
<organism evidence="2 3">
    <name type="scientific">Wuchereria bancrofti</name>
    <dbReference type="NCBI Taxonomy" id="6293"/>
    <lineage>
        <taxon>Eukaryota</taxon>
        <taxon>Metazoa</taxon>
        <taxon>Ecdysozoa</taxon>
        <taxon>Nematoda</taxon>
        <taxon>Chromadorea</taxon>
        <taxon>Rhabditida</taxon>
        <taxon>Spirurina</taxon>
        <taxon>Spiruromorpha</taxon>
        <taxon>Filarioidea</taxon>
        <taxon>Onchocercidae</taxon>
        <taxon>Wuchereria</taxon>
    </lineage>
</organism>
<protein>
    <submittedName>
        <fullName evidence="2">Uncharacterized protein</fullName>
    </submittedName>
</protein>
<feature type="region of interest" description="Disordered" evidence="1">
    <location>
        <begin position="33"/>
        <end position="56"/>
    </location>
</feature>
<proteinExistence type="predicted"/>
<accession>J9EYQ1</accession>
<evidence type="ECO:0000313" key="3">
    <source>
        <dbReference type="Proteomes" id="UP000004810"/>
    </source>
</evidence>
<evidence type="ECO:0000256" key="1">
    <source>
        <dbReference type="SAM" id="MobiDB-lite"/>
    </source>
</evidence>
<sequence>MMRYPAAAAAAAASAAQWYLLYSFDPSCPCQVDQDHHSVNPSSQQHTSDSDECATAVQQREQQGDMAVTMTWM</sequence>
<dbReference type="Proteomes" id="UP000004810">
    <property type="component" value="Unassembled WGS sequence"/>
</dbReference>
<dbReference type="EMBL" id="ADBV01000307">
    <property type="protein sequence ID" value="EJW87731.1"/>
    <property type="molecule type" value="Genomic_DNA"/>
</dbReference>
<dbReference type="AlphaFoldDB" id="J9EYQ1"/>
<evidence type="ECO:0000313" key="2">
    <source>
        <dbReference type="EMBL" id="EJW87731.1"/>
    </source>
</evidence>
<gene>
    <name evidence="2" type="ORF">WUBG_01361</name>
</gene>